<feature type="compositionally biased region" description="Basic residues" evidence="1">
    <location>
        <begin position="477"/>
        <end position="491"/>
    </location>
</feature>
<keyword evidence="3" id="KW-1185">Reference proteome</keyword>
<evidence type="ECO:0008006" key="4">
    <source>
        <dbReference type="Google" id="ProtNLM"/>
    </source>
</evidence>
<proteinExistence type="predicted"/>
<dbReference type="SUPFAM" id="SSF49764">
    <property type="entry name" value="HSP20-like chaperones"/>
    <property type="match status" value="1"/>
</dbReference>
<name>A0AA38H573_9TREE</name>
<protein>
    <recommendedName>
        <fullName evidence="4">SHSP domain-containing protein</fullName>
    </recommendedName>
</protein>
<evidence type="ECO:0000256" key="1">
    <source>
        <dbReference type="SAM" id="MobiDB-lite"/>
    </source>
</evidence>
<feature type="compositionally biased region" description="Low complexity" evidence="1">
    <location>
        <begin position="430"/>
        <end position="439"/>
    </location>
</feature>
<comment type="caution">
    <text evidence="2">The sequence shown here is derived from an EMBL/GenBank/DDBJ whole genome shotgun (WGS) entry which is preliminary data.</text>
</comment>
<dbReference type="AlphaFoldDB" id="A0AA38H573"/>
<feature type="region of interest" description="Disordered" evidence="1">
    <location>
        <begin position="60"/>
        <end position="236"/>
    </location>
</feature>
<feature type="compositionally biased region" description="Low complexity" evidence="1">
    <location>
        <begin position="262"/>
        <end position="284"/>
    </location>
</feature>
<dbReference type="RefSeq" id="XP_052944489.1">
    <property type="nucleotide sequence ID" value="XM_053089709.1"/>
</dbReference>
<dbReference type="GeneID" id="77728914"/>
<sequence length="491" mass="52489">MSLTRPISTQRPATNLAPQSSPLSPPSSSPSLSFSTSTSASSESSSASLVDLVRGMGIDEGIRVGSDDGLDVGGELSREGQGEANFKRHRPSFLTRSAEQTASPNTPNSQTVSENESPFHRYSPTGSVASTAKDGITPRAEIPQPIWPLSTVKTDKRLAARRLDTEVPPSETPRGTEAEVKGASEESSPTLPTFSPLSALEPTPVTTEPSTMRYASGGQVPTKKSPSPRPQPGSHILAASTKTGCYISEPISAPEHYPLPMSASTSSSSSIHSSVTSNSSAMATTPPPPRWAMPPAHTNKISGRAKSFGDAMMERPDVDFDPELFQVPESEGDDEIEVIKGSGGRIALRSTRTVYEIMVWLPGFSLENITIATRGRGNINIVADRWEEGDHAQWDVKLGDDANMRAIGAKFGGHDLKVTIPREQRHHSSSSRLGQSRSGQKPKLSISTPATPNGEASEKLADPPADFWANQWSPHAMTRRLPAKKTSLKTI</sequence>
<feature type="compositionally biased region" description="Basic and acidic residues" evidence="1">
    <location>
        <begin position="174"/>
        <end position="184"/>
    </location>
</feature>
<feature type="compositionally biased region" description="Basic and acidic residues" evidence="1">
    <location>
        <begin position="153"/>
        <end position="165"/>
    </location>
</feature>
<feature type="compositionally biased region" description="Low complexity" evidence="1">
    <location>
        <begin position="29"/>
        <end position="48"/>
    </location>
</feature>
<feature type="compositionally biased region" description="Low complexity" evidence="1">
    <location>
        <begin position="185"/>
        <end position="198"/>
    </location>
</feature>
<evidence type="ECO:0000313" key="2">
    <source>
        <dbReference type="EMBL" id="KAI9634712.1"/>
    </source>
</evidence>
<feature type="region of interest" description="Disordered" evidence="1">
    <location>
        <begin position="422"/>
        <end position="491"/>
    </location>
</feature>
<reference evidence="2" key="1">
    <citation type="journal article" date="2022" name="G3 (Bethesda)">
        <title>High quality genome of the basidiomycete yeast Dioszegia hungarica PDD-24b-2 isolated from cloud water.</title>
        <authorList>
            <person name="Jarrige D."/>
            <person name="Haridas S."/>
            <person name="Bleykasten-Grosshans C."/>
            <person name="Joly M."/>
            <person name="Nadalig T."/>
            <person name="Sancelme M."/>
            <person name="Vuilleumier S."/>
            <person name="Grigoriev I.V."/>
            <person name="Amato P."/>
            <person name="Bringel F."/>
        </authorList>
    </citation>
    <scope>NUCLEOTIDE SEQUENCE</scope>
    <source>
        <strain evidence="2">PDD-24b-2</strain>
    </source>
</reference>
<feature type="region of interest" description="Disordered" evidence="1">
    <location>
        <begin position="257"/>
        <end position="295"/>
    </location>
</feature>
<dbReference type="Proteomes" id="UP001164286">
    <property type="component" value="Unassembled WGS sequence"/>
</dbReference>
<gene>
    <name evidence="2" type="ORF">MKK02DRAFT_37591</name>
</gene>
<feature type="region of interest" description="Disordered" evidence="1">
    <location>
        <begin position="1"/>
        <end position="48"/>
    </location>
</feature>
<accession>A0AA38H573</accession>
<dbReference type="InterPro" id="IPR008978">
    <property type="entry name" value="HSP20-like_chaperone"/>
</dbReference>
<organism evidence="2 3">
    <name type="scientific">Dioszegia hungarica</name>
    <dbReference type="NCBI Taxonomy" id="4972"/>
    <lineage>
        <taxon>Eukaryota</taxon>
        <taxon>Fungi</taxon>
        <taxon>Dikarya</taxon>
        <taxon>Basidiomycota</taxon>
        <taxon>Agaricomycotina</taxon>
        <taxon>Tremellomycetes</taxon>
        <taxon>Tremellales</taxon>
        <taxon>Bulleribasidiaceae</taxon>
        <taxon>Dioszegia</taxon>
    </lineage>
</organism>
<dbReference type="EMBL" id="JAKWFO010000006">
    <property type="protein sequence ID" value="KAI9634712.1"/>
    <property type="molecule type" value="Genomic_DNA"/>
</dbReference>
<feature type="compositionally biased region" description="Polar residues" evidence="1">
    <location>
        <begin position="94"/>
        <end position="116"/>
    </location>
</feature>
<evidence type="ECO:0000313" key="3">
    <source>
        <dbReference type="Proteomes" id="UP001164286"/>
    </source>
</evidence>
<feature type="compositionally biased region" description="Polar residues" evidence="1">
    <location>
        <begin position="1"/>
        <end position="19"/>
    </location>
</feature>